<feature type="compositionally biased region" description="Low complexity" evidence="1">
    <location>
        <begin position="91"/>
        <end position="101"/>
    </location>
</feature>
<sequence>MPAGCRPSPPHRGGRGRHWLAGLAGVARAQEQQPHRSPHRPAGAGTSVGHGPRAHVRSQGPGAVGVGSCRSFWEGDADAPRELVDRDVPPARAAALQQGQARTDDDSTTRPPGGRGGDVVGLRPPMWPAEGVEVERRLFFWPSAVRRVLCWGHGEF</sequence>
<feature type="region of interest" description="Disordered" evidence="1">
    <location>
        <begin position="1"/>
        <end position="64"/>
    </location>
</feature>
<feature type="region of interest" description="Disordered" evidence="1">
    <location>
        <begin position="80"/>
        <end position="123"/>
    </location>
</feature>
<gene>
    <name evidence="2" type="ORF">U9M48_044555</name>
</gene>
<dbReference type="EMBL" id="CP144754">
    <property type="protein sequence ID" value="WVZ99226.1"/>
    <property type="molecule type" value="Genomic_DNA"/>
</dbReference>
<evidence type="ECO:0000313" key="3">
    <source>
        <dbReference type="Proteomes" id="UP001341281"/>
    </source>
</evidence>
<accession>A0AAQ3UVY5</accession>
<evidence type="ECO:0000313" key="2">
    <source>
        <dbReference type="EMBL" id="WVZ99226.1"/>
    </source>
</evidence>
<reference evidence="2 3" key="1">
    <citation type="submission" date="2024-02" db="EMBL/GenBank/DDBJ databases">
        <title>High-quality chromosome-scale genome assembly of Pensacola bahiagrass (Paspalum notatum Flugge var. saurae).</title>
        <authorList>
            <person name="Vega J.M."/>
            <person name="Podio M."/>
            <person name="Orjuela J."/>
            <person name="Siena L.A."/>
            <person name="Pessino S.C."/>
            <person name="Combes M.C."/>
            <person name="Mariac C."/>
            <person name="Albertini E."/>
            <person name="Pupilli F."/>
            <person name="Ortiz J.P.A."/>
            <person name="Leblanc O."/>
        </authorList>
    </citation>
    <scope>NUCLEOTIDE SEQUENCE [LARGE SCALE GENOMIC DNA]</scope>
    <source>
        <strain evidence="2">R1</strain>
        <tissue evidence="2">Leaf</tissue>
    </source>
</reference>
<feature type="compositionally biased region" description="Basic and acidic residues" evidence="1">
    <location>
        <begin position="80"/>
        <end position="89"/>
    </location>
</feature>
<name>A0AAQ3UVY5_PASNO</name>
<proteinExistence type="predicted"/>
<protein>
    <submittedName>
        <fullName evidence="2">Uncharacterized protein</fullName>
    </submittedName>
</protein>
<evidence type="ECO:0000256" key="1">
    <source>
        <dbReference type="SAM" id="MobiDB-lite"/>
    </source>
</evidence>
<dbReference type="Proteomes" id="UP001341281">
    <property type="component" value="Chromosome 10"/>
</dbReference>
<organism evidence="2 3">
    <name type="scientific">Paspalum notatum var. saurae</name>
    <dbReference type="NCBI Taxonomy" id="547442"/>
    <lineage>
        <taxon>Eukaryota</taxon>
        <taxon>Viridiplantae</taxon>
        <taxon>Streptophyta</taxon>
        <taxon>Embryophyta</taxon>
        <taxon>Tracheophyta</taxon>
        <taxon>Spermatophyta</taxon>
        <taxon>Magnoliopsida</taxon>
        <taxon>Liliopsida</taxon>
        <taxon>Poales</taxon>
        <taxon>Poaceae</taxon>
        <taxon>PACMAD clade</taxon>
        <taxon>Panicoideae</taxon>
        <taxon>Andropogonodae</taxon>
        <taxon>Paspaleae</taxon>
        <taxon>Paspalinae</taxon>
        <taxon>Paspalum</taxon>
    </lineage>
</organism>
<dbReference type="AlphaFoldDB" id="A0AAQ3UVY5"/>
<keyword evidence="3" id="KW-1185">Reference proteome</keyword>